<dbReference type="Proteomes" id="UP000231456">
    <property type="component" value="Unassembled WGS sequence"/>
</dbReference>
<keyword evidence="2" id="KW-0547">Nucleotide-binding</keyword>
<name>A0A2M8F9J6_9BACT</name>
<dbReference type="AlphaFoldDB" id="A0A2M8F9J6"/>
<dbReference type="InterPro" id="IPR006195">
    <property type="entry name" value="aa-tRNA-synth_II"/>
</dbReference>
<organism evidence="6 7">
    <name type="scientific">Candidatus Magasanikbacteria bacterium CG_4_9_14_0_2_um_filter_42_11</name>
    <dbReference type="NCBI Taxonomy" id="1974643"/>
    <lineage>
        <taxon>Bacteria</taxon>
        <taxon>Candidatus Magasanikiibacteriota</taxon>
    </lineage>
</organism>
<dbReference type="InterPro" id="IPR018149">
    <property type="entry name" value="Lys-tRNA-synth_II_C"/>
</dbReference>
<dbReference type="GO" id="GO:0005829">
    <property type="term" value="C:cytosol"/>
    <property type="evidence" value="ECO:0007669"/>
    <property type="project" value="TreeGrafter"/>
</dbReference>
<keyword evidence="3" id="KW-0067">ATP-binding</keyword>
<evidence type="ECO:0000313" key="6">
    <source>
        <dbReference type="EMBL" id="PJC52391.1"/>
    </source>
</evidence>
<evidence type="ECO:0000256" key="4">
    <source>
        <dbReference type="SAM" id="Coils"/>
    </source>
</evidence>
<dbReference type="NCBIfam" id="TIGR00462">
    <property type="entry name" value="genX"/>
    <property type="match status" value="1"/>
</dbReference>
<evidence type="ECO:0000256" key="2">
    <source>
        <dbReference type="ARBA" id="ARBA00022741"/>
    </source>
</evidence>
<dbReference type="GO" id="GO:0006430">
    <property type="term" value="P:lysyl-tRNA aminoacylation"/>
    <property type="evidence" value="ECO:0007669"/>
    <property type="project" value="InterPro"/>
</dbReference>
<proteinExistence type="predicted"/>
<dbReference type="GO" id="GO:0004824">
    <property type="term" value="F:lysine-tRNA ligase activity"/>
    <property type="evidence" value="ECO:0007669"/>
    <property type="project" value="InterPro"/>
</dbReference>
<sequence>MSQHISHINTQKDILITRSHILRAIRDFFWQQQFLEVETPYIVRLPGQEPYLSPVELTIHDDRKKAHAAFLHTSPEYTMKKMLASGFENIYSLGKTFRDYESFGGTHNPEFTMLEWYRVDASMFDLMKDVESLFNVLQEKMKNVELRMQNSEFVFQRKSMKEVWIETINVNLDEYLTQEKMLSLCKQRGYNVAEEETYEDLFYRIFLNQIEPTLSSGAYIIYNYPAPMAALAKLSETDPGYAERFEVYIDGMEIANAFSELTNAEEQLKRLEEEQALRKKLGKTVYDIDIDFIEAVGKLPKCAGIALGVDRLVQVLLGEESIDNVLSLPMSKMFP</sequence>
<reference evidence="7" key="1">
    <citation type="submission" date="2017-09" db="EMBL/GenBank/DDBJ databases">
        <title>Depth-based differentiation of microbial function through sediment-hosted aquifers and enrichment of novel symbionts in the deep terrestrial subsurface.</title>
        <authorList>
            <person name="Probst A.J."/>
            <person name="Ladd B."/>
            <person name="Jarett J.K."/>
            <person name="Geller-Mcgrath D.E."/>
            <person name="Sieber C.M.K."/>
            <person name="Emerson J.B."/>
            <person name="Anantharaman K."/>
            <person name="Thomas B.C."/>
            <person name="Malmstrom R."/>
            <person name="Stieglmeier M."/>
            <person name="Klingl A."/>
            <person name="Woyke T."/>
            <person name="Ryan C.M."/>
            <person name="Banfield J.F."/>
        </authorList>
    </citation>
    <scope>NUCLEOTIDE SEQUENCE [LARGE SCALE GENOMIC DNA]</scope>
</reference>
<feature type="coiled-coil region" evidence="4">
    <location>
        <begin position="254"/>
        <end position="281"/>
    </location>
</feature>
<dbReference type="InterPro" id="IPR004525">
    <property type="entry name" value="EpmA"/>
</dbReference>
<dbReference type="InterPro" id="IPR004364">
    <property type="entry name" value="Aa-tRNA-synt_II"/>
</dbReference>
<accession>A0A2M8F9J6</accession>
<dbReference type="GO" id="GO:0005524">
    <property type="term" value="F:ATP binding"/>
    <property type="evidence" value="ECO:0007669"/>
    <property type="project" value="UniProtKB-KW"/>
</dbReference>
<dbReference type="PANTHER" id="PTHR42918:SF6">
    <property type="entry name" value="ELONGATION FACTOR P--(R)-BETA-LYSINE LIGASE"/>
    <property type="match status" value="1"/>
</dbReference>
<dbReference type="Gene3D" id="3.30.930.10">
    <property type="entry name" value="Bira Bifunctional Protein, Domain 2"/>
    <property type="match status" value="1"/>
</dbReference>
<dbReference type="EMBL" id="PFRH01000100">
    <property type="protein sequence ID" value="PJC52391.1"/>
    <property type="molecule type" value="Genomic_DNA"/>
</dbReference>
<dbReference type="GO" id="GO:0000049">
    <property type="term" value="F:tRNA binding"/>
    <property type="evidence" value="ECO:0007669"/>
    <property type="project" value="TreeGrafter"/>
</dbReference>
<dbReference type="NCBIfam" id="NF006828">
    <property type="entry name" value="PRK09350.1"/>
    <property type="match status" value="1"/>
</dbReference>
<evidence type="ECO:0000256" key="1">
    <source>
        <dbReference type="ARBA" id="ARBA00022598"/>
    </source>
</evidence>
<comment type="caution">
    <text evidence="6">The sequence shown here is derived from an EMBL/GenBank/DDBJ whole genome shotgun (WGS) entry which is preliminary data.</text>
</comment>
<feature type="domain" description="Aminoacyl-transfer RNA synthetases class-II family profile" evidence="5">
    <location>
        <begin position="18"/>
        <end position="329"/>
    </location>
</feature>
<evidence type="ECO:0000259" key="5">
    <source>
        <dbReference type="PROSITE" id="PS50862"/>
    </source>
</evidence>
<gene>
    <name evidence="6" type="ORF">CO030_03120</name>
</gene>
<dbReference type="PANTHER" id="PTHR42918">
    <property type="entry name" value="LYSYL-TRNA SYNTHETASE"/>
    <property type="match status" value="1"/>
</dbReference>
<dbReference type="InterPro" id="IPR045864">
    <property type="entry name" value="aa-tRNA-synth_II/BPL/LPL"/>
</dbReference>
<protein>
    <recommendedName>
        <fullName evidence="5">Aminoacyl-transfer RNA synthetases class-II family profile domain-containing protein</fullName>
    </recommendedName>
</protein>
<evidence type="ECO:0000256" key="3">
    <source>
        <dbReference type="ARBA" id="ARBA00022840"/>
    </source>
</evidence>
<keyword evidence="4" id="KW-0175">Coiled coil</keyword>
<dbReference type="PROSITE" id="PS50862">
    <property type="entry name" value="AA_TRNA_LIGASE_II"/>
    <property type="match status" value="1"/>
</dbReference>
<keyword evidence="1" id="KW-0436">Ligase</keyword>
<evidence type="ECO:0000313" key="7">
    <source>
        <dbReference type="Proteomes" id="UP000231456"/>
    </source>
</evidence>
<dbReference type="SUPFAM" id="SSF55681">
    <property type="entry name" value="Class II aaRS and biotin synthetases"/>
    <property type="match status" value="1"/>
</dbReference>
<dbReference type="Pfam" id="PF00152">
    <property type="entry name" value="tRNA-synt_2"/>
    <property type="match status" value="1"/>
</dbReference>
<dbReference type="PRINTS" id="PR00982">
    <property type="entry name" value="TRNASYNTHLYS"/>
</dbReference>